<feature type="region of interest" description="Disordered" evidence="1">
    <location>
        <begin position="38"/>
        <end position="194"/>
    </location>
</feature>
<feature type="compositionally biased region" description="Low complexity" evidence="1">
    <location>
        <begin position="396"/>
        <end position="436"/>
    </location>
</feature>
<accession>A0A4Q7V353</accession>
<evidence type="ECO:0000259" key="3">
    <source>
        <dbReference type="Pfam" id="PF18915"/>
    </source>
</evidence>
<evidence type="ECO:0000313" key="4">
    <source>
        <dbReference type="EMBL" id="RZT88545.1"/>
    </source>
</evidence>
<feature type="transmembrane region" description="Helical" evidence="2">
    <location>
        <begin position="199"/>
        <end position="219"/>
    </location>
</feature>
<dbReference type="RefSeq" id="WP_130292534.1">
    <property type="nucleotide sequence ID" value="NZ_SHKL01000001.1"/>
</dbReference>
<comment type="caution">
    <text evidence="4">The sequence shown here is derived from an EMBL/GenBank/DDBJ whole genome shotgun (WGS) entry which is preliminary data.</text>
</comment>
<feature type="compositionally biased region" description="Pro residues" evidence="1">
    <location>
        <begin position="477"/>
        <end position="488"/>
    </location>
</feature>
<reference evidence="4 5" key="1">
    <citation type="submission" date="2019-02" db="EMBL/GenBank/DDBJ databases">
        <title>Sequencing the genomes of 1000 actinobacteria strains.</title>
        <authorList>
            <person name="Klenk H.-P."/>
        </authorList>
    </citation>
    <scope>NUCLEOTIDE SEQUENCE [LARGE SCALE GENOMIC DNA]</scope>
    <source>
        <strain evidence="4 5">DSM 45779</strain>
    </source>
</reference>
<protein>
    <recommendedName>
        <fullName evidence="3">DUF5667 domain-containing protein</fullName>
    </recommendedName>
</protein>
<feature type="compositionally biased region" description="Pro residues" evidence="1">
    <location>
        <begin position="114"/>
        <end position="129"/>
    </location>
</feature>
<sequence>MPGAWHDDDRQRAEDGYDNAPPGASAAEELAHEIALAAALDRSRPSLSADPQASERMRRRLFEAMAEQGLGRSAPRPPHPEDPTQRIGAPIRDAGPLTEPVGRPVPAEAAAPAPTTPTPAPTTPAPAPETPAASIGRAAGERTLSASAGEGRVRGRRARHVLPDDHPDQAETRAESRPSDGRPSARPSARRRPSLRKRFGVVVTAVAALAVLAGVAATASRNALPGDSLYGVKRVTETTGGAFTFGDQAEAARQLELARTRVDEIESLMGRSTPPDPSTVTSAIDDFDTATSNGSRLMLSEDRSAGGSQLGDLRTWATAQSSRMEQLRASMPQTIVPEADDSIALLERVLTRTEALRAQTGCAGSGTDSVDDLGPLPSSAACVPDSGTATSEQDSTEPGTGESGTGSSEPQTSTGESGSSSPSPSSSGSSESQQPGLGPVLGGDPARSQSGEPSSPSSSSGSSSDSSATSTTDTPKPLLPPITLPPLLPGIGPVTIG</sequence>
<dbReference type="OrthoDB" id="3402808at2"/>
<feature type="compositionally biased region" description="Basic and acidic residues" evidence="1">
    <location>
        <begin position="53"/>
        <end position="62"/>
    </location>
</feature>
<gene>
    <name evidence="4" type="ORF">EV383_5488</name>
</gene>
<keyword evidence="2" id="KW-0812">Transmembrane</keyword>
<feature type="domain" description="DUF5667" evidence="3">
    <location>
        <begin position="223"/>
        <end position="329"/>
    </location>
</feature>
<evidence type="ECO:0000256" key="1">
    <source>
        <dbReference type="SAM" id="MobiDB-lite"/>
    </source>
</evidence>
<keyword evidence="2" id="KW-1133">Transmembrane helix</keyword>
<evidence type="ECO:0000313" key="5">
    <source>
        <dbReference type="Proteomes" id="UP000291591"/>
    </source>
</evidence>
<proteinExistence type="predicted"/>
<keyword evidence="2" id="KW-0472">Membrane</keyword>
<organism evidence="4 5">
    <name type="scientific">Pseudonocardia sediminis</name>
    <dbReference type="NCBI Taxonomy" id="1397368"/>
    <lineage>
        <taxon>Bacteria</taxon>
        <taxon>Bacillati</taxon>
        <taxon>Actinomycetota</taxon>
        <taxon>Actinomycetes</taxon>
        <taxon>Pseudonocardiales</taxon>
        <taxon>Pseudonocardiaceae</taxon>
        <taxon>Pseudonocardia</taxon>
    </lineage>
</organism>
<feature type="compositionally biased region" description="Low complexity" evidence="1">
    <location>
        <begin position="448"/>
        <end position="476"/>
    </location>
</feature>
<name>A0A4Q7V353_PSEST</name>
<evidence type="ECO:0000256" key="2">
    <source>
        <dbReference type="SAM" id="Phobius"/>
    </source>
</evidence>
<dbReference type="InterPro" id="IPR043725">
    <property type="entry name" value="DUF5667"/>
</dbReference>
<feature type="region of interest" description="Disordered" evidence="1">
    <location>
        <begin position="1"/>
        <end position="26"/>
    </location>
</feature>
<feature type="compositionally biased region" description="Basic and acidic residues" evidence="1">
    <location>
        <begin position="161"/>
        <end position="180"/>
    </location>
</feature>
<feature type="compositionally biased region" description="Basic and acidic residues" evidence="1">
    <location>
        <begin position="1"/>
        <end position="15"/>
    </location>
</feature>
<feature type="region of interest" description="Disordered" evidence="1">
    <location>
        <begin position="359"/>
        <end position="497"/>
    </location>
</feature>
<dbReference type="EMBL" id="SHKL01000001">
    <property type="protein sequence ID" value="RZT88545.1"/>
    <property type="molecule type" value="Genomic_DNA"/>
</dbReference>
<dbReference type="Proteomes" id="UP000291591">
    <property type="component" value="Unassembled WGS sequence"/>
</dbReference>
<dbReference type="Pfam" id="PF18915">
    <property type="entry name" value="DUF5667"/>
    <property type="match status" value="1"/>
</dbReference>
<keyword evidence="5" id="KW-1185">Reference proteome</keyword>
<feature type="region of interest" description="Disordered" evidence="1">
    <location>
        <begin position="291"/>
        <end position="312"/>
    </location>
</feature>
<dbReference type="AlphaFoldDB" id="A0A4Q7V353"/>